<dbReference type="InterPro" id="IPR003959">
    <property type="entry name" value="ATPase_AAA_core"/>
</dbReference>
<name>A0AAE3R978_9BACT</name>
<dbReference type="GO" id="GO:0005524">
    <property type="term" value="F:ATP binding"/>
    <property type="evidence" value="ECO:0007669"/>
    <property type="project" value="InterPro"/>
</dbReference>
<sequence length="426" mass="47693">MYIQKVSIKNIRSIQRFEMEFENPAGWHVLIGDNGAGKSSIIRSIALGLVGPEEILGIKPNWNNWITWKEDNGSVELGIEPEEGIDSQDSTSGIGKSFTLQLNFRRDPEGNVFFDTTTGVQNQVPAALWKGKEGWFSAGYGPFRRFSGGSTEMEKVFENPGYARLASHLSLFGEDVALTEATRWLVTVNYKMLEQRANNASYRDWLEDLKRLINSTDFLPHNTSLLRISSDGVVFKDGNGAEISVMQMSDGYRSILSLTLELIRQMVRVYGEDKVFKDIREDRMIINLPGVVLIDEVDAHLHPTWQTRIGQWFTKYFPKLQFIVTSHSPLVCRAAEKGSIWRLAAPGSDNESGPVTGIQRDRLIYGNVLDAYGTEVFGENVSISAQSTEKINQLAALNIKSVMGTISASEKKELQDLKAIFPTETL</sequence>
<dbReference type="Pfam" id="PF13304">
    <property type="entry name" value="AAA_21"/>
    <property type="match status" value="1"/>
</dbReference>
<dbReference type="Gene3D" id="3.40.50.300">
    <property type="entry name" value="P-loop containing nucleotide triphosphate hydrolases"/>
    <property type="match status" value="2"/>
</dbReference>
<evidence type="ECO:0000259" key="1">
    <source>
        <dbReference type="Pfam" id="PF13175"/>
    </source>
</evidence>
<dbReference type="Pfam" id="PF13175">
    <property type="entry name" value="AAA_15"/>
    <property type="match status" value="1"/>
</dbReference>
<accession>A0AAE3R978</accession>
<dbReference type="InterPro" id="IPR027417">
    <property type="entry name" value="P-loop_NTPase"/>
</dbReference>
<gene>
    <name evidence="3" type="ORF">QNI22_33300</name>
</gene>
<evidence type="ECO:0000313" key="3">
    <source>
        <dbReference type="EMBL" id="MDJ1505580.1"/>
    </source>
</evidence>
<protein>
    <submittedName>
        <fullName evidence="3">AAA family ATPase</fullName>
    </submittedName>
</protein>
<dbReference type="PANTHER" id="PTHR43581">
    <property type="entry name" value="ATP/GTP PHOSPHATASE"/>
    <property type="match status" value="1"/>
</dbReference>
<evidence type="ECO:0000259" key="2">
    <source>
        <dbReference type="Pfam" id="PF13304"/>
    </source>
</evidence>
<dbReference type="RefSeq" id="WP_314517747.1">
    <property type="nucleotide sequence ID" value="NZ_JASJOU010000017.1"/>
</dbReference>
<dbReference type="InterPro" id="IPR051396">
    <property type="entry name" value="Bact_Antivir_Def_Nuclease"/>
</dbReference>
<feature type="domain" description="ATPase AAA-type core" evidence="2">
    <location>
        <begin position="229"/>
        <end position="332"/>
    </location>
</feature>
<evidence type="ECO:0000313" key="4">
    <source>
        <dbReference type="Proteomes" id="UP001232063"/>
    </source>
</evidence>
<organism evidence="3 4">
    <name type="scientific">Xanthocytophaga agilis</name>
    <dbReference type="NCBI Taxonomy" id="3048010"/>
    <lineage>
        <taxon>Bacteria</taxon>
        <taxon>Pseudomonadati</taxon>
        <taxon>Bacteroidota</taxon>
        <taxon>Cytophagia</taxon>
        <taxon>Cytophagales</taxon>
        <taxon>Rhodocytophagaceae</taxon>
        <taxon>Xanthocytophaga</taxon>
    </lineage>
</organism>
<dbReference type="SUPFAM" id="SSF52540">
    <property type="entry name" value="P-loop containing nucleoside triphosphate hydrolases"/>
    <property type="match status" value="1"/>
</dbReference>
<proteinExistence type="predicted"/>
<reference evidence="3" key="1">
    <citation type="submission" date="2023-05" db="EMBL/GenBank/DDBJ databases">
        <authorList>
            <person name="Zhang X."/>
        </authorList>
    </citation>
    <scope>NUCLEOTIDE SEQUENCE</scope>
    <source>
        <strain evidence="3">BD1B2-1</strain>
    </source>
</reference>
<dbReference type="InterPro" id="IPR041685">
    <property type="entry name" value="AAA_GajA/Old/RecF-like"/>
</dbReference>
<dbReference type="AlphaFoldDB" id="A0AAE3R978"/>
<dbReference type="Proteomes" id="UP001232063">
    <property type="component" value="Unassembled WGS sequence"/>
</dbReference>
<dbReference type="PANTHER" id="PTHR43581:SF2">
    <property type="entry name" value="EXCINUCLEASE ATPASE SUBUNIT"/>
    <property type="match status" value="1"/>
</dbReference>
<keyword evidence="4" id="KW-1185">Reference proteome</keyword>
<feature type="domain" description="Endonuclease GajA/Old nuclease/RecF-like AAA" evidence="1">
    <location>
        <begin position="1"/>
        <end position="46"/>
    </location>
</feature>
<comment type="caution">
    <text evidence="3">The sequence shown here is derived from an EMBL/GenBank/DDBJ whole genome shotgun (WGS) entry which is preliminary data.</text>
</comment>
<dbReference type="EMBL" id="JASJOU010000017">
    <property type="protein sequence ID" value="MDJ1505580.1"/>
    <property type="molecule type" value="Genomic_DNA"/>
</dbReference>
<dbReference type="GO" id="GO:0016887">
    <property type="term" value="F:ATP hydrolysis activity"/>
    <property type="evidence" value="ECO:0007669"/>
    <property type="project" value="InterPro"/>
</dbReference>